<reference evidence="1" key="2">
    <citation type="submission" date="2023-01" db="EMBL/GenBank/DDBJ databases">
        <title>Human gut microbiome strain richness.</title>
        <authorList>
            <person name="Chen-Liaw A."/>
        </authorList>
    </citation>
    <scope>NUCLEOTIDE SEQUENCE</scope>
    <source>
        <strain evidence="1">D54st1_D6_D54t1_190329</strain>
    </source>
</reference>
<dbReference type="PaxDb" id="74426-ERS852399_01295"/>
<dbReference type="EMBL" id="JAQLEC010000030">
    <property type="protein sequence ID" value="MDB1839489.1"/>
    <property type="molecule type" value="Genomic_DNA"/>
</dbReference>
<dbReference type="Proteomes" id="UP001212741">
    <property type="component" value="Unassembled WGS sequence"/>
</dbReference>
<evidence type="ECO:0000313" key="2">
    <source>
        <dbReference type="EMBL" id="VWM01756.1"/>
    </source>
</evidence>
<name>A0A173ZNE7_9ACTN</name>
<proteinExistence type="predicted"/>
<gene>
    <name evidence="2" type="ORF">CKJAJONC_00594</name>
    <name evidence="1" type="ORF">PMW86_07790</name>
</gene>
<organism evidence="2 3">
    <name type="scientific">Collinsella aerofaciens</name>
    <dbReference type="NCBI Taxonomy" id="74426"/>
    <lineage>
        <taxon>Bacteria</taxon>
        <taxon>Bacillati</taxon>
        <taxon>Actinomycetota</taxon>
        <taxon>Coriobacteriia</taxon>
        <taxon>Coriobacteriales</taxon>
        <taxon>Coriobacteriaceae</taxon>
        <taxon>Collinsella</taxon>
    </lineage>
</organism>
<dbReference type="AlphaFoldDB" id="A0A173ZNE7"/>
<sequence length="136" mass="16011">MDEELDYLWETLGLEITADLWPERDKIHPTLRPAITVVQAKYRRASFLIMRMSWHAGLPDLKRIQASLVELSGMPTVISEAHLEQRQRERLQQQRIPFICPGVQAYLPFMDEEYWSGKPNKHVKVYDPHEWAQLAD</sequence>
<protein>
    <submittedName>
        <fullName evidence="2">Uncharacterized protein</fullName>
    </submittedName>
</protein>
<reference evidence="2 3" key="1">
    <citation type="submission" date="2019-10" db="EMBL/GenBank/DDBJ databases">
        <authorList>
            <person name="Wolf R A."/>
        </authorList>
    </citation>
    <scope>NUCLEOTIDE SEQUENCE [LARGE SCALE GENOMIC DNA]</scope>
    <source>
        <strain evidence="2">Collinsella_aerofaciens_DSM_13712</strain>
    </source>
</reference>
<dbReference type="RefSeq" id="WP_006235322.1">
    <property type="nucleotide sequence ID" value="NZ_CABIYU010000011.1"/>
</dbReference>
<evidence type="ECO:0000313" key="1">
    <source>
        <dbReference type="EMBL" id="MDB1839489.1"/>
    </source>
</evidence>
<dbReference type="GeneID" id="92849745"/>
<dbReference type="EMBL" id="CABWIF010000043">
    <property type="protein sequence ID" value="VWM01756.1"/>
    <property type="molecule type" value="Genomic_DNA"/>
</dbReference>
<dbReference type="Proteomes" id="UP000368032">
    <property type="component" value="Unassembled WGS sequence"/>
</dbReference>
<accession>A0A173ZNE7</accession>
<evidence type="ECO:0000313" key="3">
    <source>
        <dbReference type="Proteomes" id="UP000368032"/>
    </source>
</evidence>